<keyword evidence="1" id="KW-0812">Transmembrane</keyword>
<name>A0ABT3QJY1_9HYPH</name>
<feature type="transmembrane region" description="Helical" evidence="1">
    <location>
        <begin position="117"/>
        <end position="138"/>
    </location>
</feature>
<protein>
    <submittedName>
        <fullName evidence="2">Uncharacterized protein</fullName>
    </submittedName>
</protein>
<evidence type="ECO:0000256" key="1">
    <source>
        <dbReference type="SAM" id="Phobius"/>
    </source>
</evidence>
<sequence length="145" mass="16438">MTTNFVQSLSKALLGRFQPDLPNLEIKKNSGMLAYIIISSVIVFVLYAIYAQIKLSRLIDFIRQSPAMTQIIGDVSDLYYIVTMTRGNYGFALYLWRNPVPDAEINAKFADYNKLRSISNIALLLHMALGVLIILSVFKNLIFKI</sequence>
<organism evidence="2 3">
    <name type="scientific">Ochrobactrum chromiisoli</name>
    <dbReference type="NCBI Taxonomy" id="2993941"/>
    <lineage>
        <taxon>Bacteria</taxon>
        <taxon>Pseudomonadati</taxon>
        <taxon>Pseudomonadota</taxon>
        <taxon>Alphaproteobacteria</taxon>
        <taxon>Hyphomicrobiales</taxon>
        <taxon>Brucellaceae</taxon>
        <taxon>Brucella/Ochrobactrum group</taxon>
        <taxon>Ochrobactrum</taxon>
    </lineage>
</organism>
<gene>
    <name evidence="2" type="ORF">OPR82_03905</name>
</gene>
<keyword evidence="1" id="KW-0472">Membrane</keyword>
<keyword evidence="1" id="KW-1133">Transmembrane helix</keyword>
<keyword evidence="3" id="KW-1185">Reference proteome</keyword>
<proteinExistence type="predicted"/>
<dbReference type="RefSeq" id="WP_265983120.1">
    <property type="nucleotide sequence ID" value="NZ_JAPHAV010000001.1"/>
</dbReference>
<dbReference type="Proteomes" id="UP001301216">
    <property type="component" value="Unassembled WGS sequence"/>
</dbReference>
<comment type="caution">
    <text evidence="2">The sequence shown here is derived from an EMBL/GenBank/DDBJ whole genome shotgun (WGS) entry which is preliminary data.</text>
</comment>
<evidence type="ECO:0000313" key="3">
    <source>
        <dbReference type="Proteomes" id="UP001301216"/>
    </source>
</evidence>
<feature type="transmembrane region" description="Helical" evidence="1">
    <location>
        <begin position="32"/>
        <end position="53"/>
    </location>
</feature>
<accession>A0ABT3QJY1</accession>
<evidence type="ECO:0000313" key="2">
    <source>
        <dbReference type="EMBL" id="MCX2695921.1"/>
    </source>
</evidence>
<dbReference type="EMBL" id="JAPHAV010000001">
    <property type="protein sequence ID" value="MCX2695921.1"/>
    <property type="molecule type" value="Genomic_DNA"/>
</dbReference>
<reference evidence="2 3" key="1">
    <citation type="submission" date="2022-11" db="EMBL/GenBank/DDBJ databases">
        <title>Brucella sp. YY2X, whole genome shotgun sequencing project.</title>
        <authorList>
            <person name="Yang Y."/>
        </authorList>
    </citation>
    <scope>NUCLEOTIDE SEQUENCE [LARGE SCALE GENOMIC DNA]</scope>
    <source>
        <strain evidence="2 3">YY2X</strain>
    </source>
</reference>